<keyword evidence="1" id="KW-0143">Chaperone</keyword>
<evidence type="ECO:0000259" key="2">
    <source>
        <dbReference type="PROSITE" id="PS50076"/>
    </source>
</evidence>
<gene>
    <name evidence="3" type="ORF">C5Y93_07550</name>
</gene>
<accession>A0A2S8GQP1</accession>
<comment type="caution">
    <text evidence="3">The sequence shown here is derived from an EMBL/GenBank/DDBJ whole genome shotgun (WGS) entry which is preliminary data.</text>
</comment>
<name>A0A2S8GQP1_9BACT</name>
<proteinExistence type="predicted"/>
<dbReference type="Gene3D" id="1.10.287.110">
    <property type="entry name" value="DnaJ domain"/>
    <property type="match status" value="1"/>
</dbReference>
<protein>
    <submittedName>
        <fullName evidence="3">J domain-containing protein</fullName>
    </submittedName>
</protein>
<dbReference type="SMART" id="SM00271">
    <property type="entry name" value="DnaJ"/>
    <property type="match status" value="1"/>
</dbReference>
<evidence type="ECO:0000256" key="1">
    <source>
        <dbReference type="ARBA" id="ARBA00023186"/>
    </source>
</evidence>
<dbReference type="Gene3D" id="2.60.260.20">
    <property type="entry name" value="Urease metallochaperone UreE, N-terminal domain"/>
    <property type="match status" value="2"/>
</dbReference>
<dbReference type="SUPFAM" id="SSF49493">
    <property type="entry name" value="HSP40/DnaJ peptide-binding domain"/>
    <property type="match status" value="2"/>
</dbReference>
<dbReference type="InterPro" id="IPR018253">
    <property type="entry name" value="DnaJ_domain_CS"/>
</dbReference>
<dbReference type="InterPro" id="IPR002939">
    <property type="entry name" value="DnaJ_C"/>
</dbReference>
<dbReference type="CDD" id="cd06257">
    <property type="entry name" value="DnaJ"/>
    <property type="match status" value="1"/>
</dbReference>
<dbReference type="InterPro" id="IPR036869">
    <property type="entry name" value="J_dom_sf"/>
</dbReference>
<dbReference type="GO" id="GO:0051082">
    <property type="term" value="F:unfolded protein binding"/>
    <property type="evidence" value="ECO:0007669"/>
    <property type="project" value="InterPro"/>
</dbReference>
<dbReference type="CDD" id="cd10747">
    <property type="entry name" value="DnaJ_C"/>
    <property type="match status" value="1"/>
</dbReference>
<dbReference type="PANTHER" id="PTHR43096">
    <property type="entry name" value="DNAJ HOMOLOG 1, MITOCHONDRIAL-RELATED"/>
    <property type="match status" value="1"/>
</dbReference>
<dbReference type="SUPFAM" id="SSF46565">
    <property type="entry name" value="Chaperone J-domain"/>
    <property type="match status" value="1"/>
</dbReference>
<dbReference type="InterPro" id="IPR001623">
    <property type="entry name" value="DnaJ_domain"/>
</dbReference>
<organism evidence="3 4">
    <name type="scientific">Blastopirellula marina</name>
    <dbReference type="NCBI Taxonomy" id="124"/>
    <lineage>
        <taxon>Bacteria</taxon>
        <taxon>Pseudomonadati</taxon>
        <taxon>Planctomycetota</taxon>
        <taxon>Planctomycetia</taxon>
        <taxon>Pirellulales</taxon>
        <taxon>Pirellulaceae</taxon>
        <taxon>Blastopirellula</taxon>
    </lineage>
</organism>
<dbReference type="Pfam" id="PF01556">
    <property type="entry name" value="DnaJ_C"/>
    <property type="match status" value="1"/>
</dbReference>
<reference evidence="3 4" key="1">
    <citation type="submission" date="2018-02" db="EMBL/GenBank/DDBJ databases">
        <title>Comparative genomes isolates from brazilian mangrove.</title>
        <authorList>
            <person name="Araujo J.E."/>
            <person name="Taketani R.G."/>
            <person name="Silva M.C.P."/>
            <person name="Loureco M.V."/>
            <person name="Andreote F.D."/>
        </authorList>
    </citation>
    <scope>NUCLEOTIDE SEQUENCE [LARGE SCALE GENOMIC DNA]</scope>
    <source>
        <strain evidence="3 4">Nap-Phe MGV</strain>
    </source>
</reference>
<dbReference type="PROSITE" id="PS50076">
    <property type="entry name" value="DNAJ_2"/>
    <property type="match status" value="1"/>
</dbReference>
<dbReference type="PRINTS" id="PR00625">
    <property type="entry name" value="JDOMAIN"/>
</dbReference>
<dbReference type="FunFam" id="2.60.260.20:FF:000013">
    <property type="entry name" value="DnaJ subfamily B member 11"/>
    <property type="match status" value="1"/>
</dbReference>
<dbReference type="PROSITE" id="PS00636">
    <property type="entry name" value="DNAJ_1"/>
    <property type="match status" value="1"/>
</dbReference>
<evidence type="ECO:0000313" key="4">
    <source>
        <dbReference type="Proteomes" id="UP000237819"/>
    </source>
</evidence>
<dbReference type="AlphaFoldDB" id="A0A2S8GQP1"/>
<dbReference type="InterPro" id="IPR008971">
    <property type="entry name" value="HSP40/DnaJ_pept-bd"/>
</dbReference>
<dbReference type="Proteomes" id="UP000237819">
    <property type="component" value="Unassembled WGS sequence"/>
</dbReference>
<dbReference type="GO" id="GO:0042026">
    <property type="term" value="P:protein refolding"/>
    <property type="evidence" value="ECO:0007669"/>
    <property type="project" value="TreeGrafter"/>
</dbReference>
<dbReference type="PANTHER" id="PTHR43096:SF52">
    <property type="entry name" value="DNAJ HOMOLOG 1, MITOCHONDRIAL-RELATED"/>
    <property type="match status" value="1"/>
</dbReference>
<dbReference type="EMBL" id="PUHZ01000008">
    <property type="protein sequence ID" value="PQO46681.1"/>
    <property type="molecule type" value="Genomic_DNA"/>
</dbReference>
<evidence type="ECO:0000313" key="3">
    <source>
        <dbReference type="EMBL" id="PQO46681.1"/>
    </source>
</evidence>
<dbReference type="Pfam" id="PF00226">
    <property type="entry name" value="DnaJ"/>
    <property type="match status" value="1"/>
</dbReference>
<dbReference type="GO" id="GO:0005737">
    <property type="term" value="C:cytoplasm"/>
    <property type="evidence" value="ECO:0007669"/>
    <property type="project" value="TreeGrafter"/>
</dbReference>
<sequence>MPEDFYKTLGVSRGATAEEIQKAYRKLAKKYHPDVNPDDKKAQDRFKEIQNAYDVLGDTEKRTKYDQFGHGFEQMGGGPQGGSWRHAGGGGGGAQDFDFSDIFGGGGGGFGGGGGDAGGFSDIFRQFTGGGGRRTRSAPVRGSDLHHEVTVPFRTAVEGGEVLLSVRRGNSVETITAHIPAGIEEGKKVRLRGQGEPGPGGGPAGDILINVHVEPHRCFIRNGKNLEVKVPITLQEAALGGKVDVPTPHGTITITVPPNSSSGKRLRIRGQGVKPKSGDPGDLYAELQIKMPNELDEKAQDLIRDLGKLYDEDPRKDLSW</sequence>
<dbReference type="RefSeq" id="WP_105334808.1">
    <property type="nucleotide sequence ID" value="NZ_PUHZ01000008.1"/>
</dbReference>
<dbReference type="OrthoDB" id="9779889at2"/>
<feature type="domain" description="J" evidence="2">
    <location>
        <begin position="4"/>
        <end position="69"/>
    </location>
</feature>